<dbReference type="EMBL" id="BSXT01001336">
    <property type="protein sequence ID" value="GMF41456.1"/>
    <property type="molecule type" value="Genomic_DNA"/>
</dbReference>
<name>A0A9W6XMP9_9STRA</name>
<comment type="caution">
    <text evidence="2">The sequence shown here is derived from an EMBL/GenBank/DDBJ whole genome shotgun (WGS) entry which is preliminary data.</text>
</comment>
<sequence>MQSLSFPVSTVQVSTSSSCSCSQVMSPTQTSTSDDHPLQNGANSIIWKTRVIATLDGKHLLGCVMKPNYDGLSDTEDDDVVMELPEADEVEFNPDRADIDSAGSASPDDSVNDDSAGAPTILSFTEQTEEDARSAAS</sequence>
<evidence type="ECO:0000313" key="2">
    <source>
        <dbReference type="EMBL" id="GMF41456.1"/>
    </source>
</evidence>
<dbReference type="OrthoDB" id="10580867at2759"/>
<gene>
    <name evidence="2" type="ORF">Pfra01_001313900</name>
</gene>
<reference evidence="2" key="1">
    <citation type="submission" date="2023-04" db="EMBL/GenBank/DDBJ databases">
        <title>Phytophthora fragariaefolia NBRC 109709.</title>
        <authorList>
            <person name="Ichikawa N."/>
            <person name="Sato H."/>
            <person name="Tonouchi N."/>
        </authorList>
    </citation>
    <scope>NUCLEOTIDE SEQUENCE</scope>
    <source>
        <strain evidence="2">NBRC 109709</strain>
    </source>
</reference>
<feature type="region of interest" description="Disordered" evidence="1">
    <location>
        <begin position="17"/>
        <end position="40"/>
    </location>
</feature>
<proteinExistence type="predicted"/>
<feature type="region of interest" description="Disordered" evidence="1">
    <location>
        <begin position="88"/>
        <end position="137"/>
    </location>
</feature>
<evidence type="ECO:0000313" key="3">
    <source>
        <dbReference type="Proteomes" id="UP001165121"/>
    </source>
</evidence>
<dbReference type="AlphaFoldDB" id="A0A9W6XMP9"/>
<evidence type="ECO:0000256" key="1">
    <source>
        <dbReference type="SAM" id="MobiDB-lite"/>
    </source>
</evidence>
<organism evidence="2 3">
    <name type="scientific">Phytophthora fragariaefolia</name>
    <dbReference type="NCBI Taxonomy" id="1490495"/>
    <lineage>
        <taxon>Eukaryota</taxon>
        <taxon>Sar</taxon>
        <taxon>Stramenopiles</taxon>
        <taxon>Oomycota</taxon>
        <taxon>Peronosporomycetes</taxon>
        <taxon>Peronosporales</taxon>
        <taxon>Peronosporaceae</taxon>
        <taxon>Phytophthora</taxon>
    </lineage>
</organism>
<protein>
    <submittedName>
        <fullName evidence="2">Unnamed protein product</fullName>
    </submittedName>
</protein>
<accession>A0A9W6XMP9</accession>
<keyword evidence="3" id="KW-1185">Reference proteome</keyword>
<dbReference type="Proteomes" id="UP001165121">
    <property type="component" value="Unassembled WGS sequence"/>
</dbReference>